<evidence type="ECO:0000256" key="4">
    <source>
        <dbReference type="ARBA" id="ARBA00022741"/>
    </source>
</evidence>
<dbReference type="Gene3D" id="3.30.200.20">
    <property type="entry name" value="Phosphorylase Kinase, domain 1"/>
    <property type="match status" value="1"/>
</dbReference>
<keyword evidence="6" id="KW-0067">ATP-binding</keyword>
<dbReference type="GO" id="GO:0005524">
    <property type="term" value="F:ATP binding"/>
    <property type="evidence" value="ECO:0007669"/>
    <property type="project" value="UniProtKB-KW"/>
</dbReference>
<evidence type="ECO:0000313" key="10">
    <source>
        <dbReference type="Proteomes" id="UP000748531"/>
    </source>
</evidence>
<dbReference type="Proteomes" id="UP000748531">
    <property type="component" value="Unassembled WGS sequence"/>
</dbReference>
<dbReference type="GO" id="GO:0051726">
    <property type="term" value="P:regulation of cell cycle"/>
    <property type="evidence" value="ECO:0007669"/>
    <property type="project" value="TreeGrafter"/>
</dbReference>
<evidence type="ECO:0000256" key="8">
    <source>
        <dbReference type="ARBA" id="ARBA00048679"/>
    </source>
</evidence>
<dbReference type="FunFam" id="3.30.200.20:FF:000088">
    <property type="entry name" value="Casein kinase II subunit alpha"/>
    <property type="match status" value="1"/>
</dbReference>
<protein>
    <recommendedName>
        <fullName evidence="1">non-specific serine/threonine protein kinase</fullName>
        <ecNumber evidence="1">2.7.11.1</ecNumber>
    </recommendedName>
</protein>
<dbReference type="PANTHER" id="PTHR24054">
    <property type="entry name" value="CASEIN KINASE II SUBUNIT ALPHA"/>
    <property type="match status" value="1"/>
</dbReference>
<dbReference type="AlphaFoldDB" id="A0A8J4TB08"/>
<comment type="catalytic activity">
    <reaction evidence="7">
        <text>L-threonyl-[protein] + ATP = O-phospho-L-threonyl-[protein] + ADP + H(+)</text>
        <dbReference type="Rhea" id="RHEA:46608"/>
        <dbReference type="Rhea" id="RHEA-COMP:11060"/>
        <dbReference type="Rhea" id="RHEA-COMP:11605"/>
        <dbReference type="ChEBI" id="CHEBI:15378"/>
        <dbReference type="ChEBI" id="CHEBI:30013"/>
        <dbReference type="ChEBI" id="CHEBI:30616"/>
        <dbReference type="ChEBI" id="CHEBI:61977"/>
        <dbReference type="ChEBI" id="CHEBI:456216"/>
        <dbReference type="EC" id="2.7.11.1"/>
    </reaction>
</comment>
<proteinExistence type="predicted"/>
<evidence type="ECO:0000256" key="2">
    <source>
        <dbReference type="ARBA" id="ARBA00022527"/>
    </source>
</evidence>
<dbReference type="SUPFAM" id="SSF56112">
    <property type="entry name" value="Protein kinase-like (PK-like)"/>
    <property type="match status" value="1"/>
</dbReference>
<evidence type="ECO:0000256" key="7">
    <source>
        <dbReference type="ARBA" id="ARBA00047899"/>
    </source>
</evidence>
<dbReference type="GO" id="GO:0005829">
    <property type="term" value="C:cytosol"/>
    <property type="evidence" value="ECO:0007669"/>
    <property type="project" value="TreeGrafter"/>
</dbReference>
<dbReference type="GO" id="GO:0004674">
    <property type="term" value="F:protein serine/threonine kinase activity"/>
    <property type="evidence" value="ECO:0007669"/>
    <property type="project" value="UniProtKB-KW"/>
</dbReference>
<comment type="caution">
    <text evidence="9">The sequence shown here is derived from an EMBL/GenBank/DDBJ whole genome shotgun (WGS) entry which is preliminary data.</text>
</comment>
<dbReference type="InterPro" id="IPR045216">
    <property type="entry name" value="CK2_alpha"/>
</dbReference>
<evidence type="ECO:0000256" key="1">
    <source>
        <dbReference type="ARBA" id="ARBA00012513"/>
    </source>
</evidence>
<dbReference type="OrthoDB" id="10254671at2759"/>
<organism evidence="9 10">
    <name type="scientific">Paragonimus heterotremus</name>
    <dbReference type="NCBI Taxonomy" id="100268"/>
    <lineage>
        <taxon>Eukaryota</taxon>
        <taxon>Metazoa</taxon>
        <taxon>Spiralia</taxon>
        <taxon>Lophotrochozoa</taxon>
        <taxon>Platyhelminthes</taxon>
        <taxon>Trematoda</taxon>
        <taxon>Digenea</taxon>
        <taxon>Plagiorchiida</taxon>
        <taxon>Troglotremata</taxon>
        <taxon>Troglotrematidae</taxon>
        <taxon>Paragonimus</taxon>
    </lineage>
</organism>
<keyword evidence="4" id="KW-0547">Nucleotide-binding</keyword>
<gene>
    <name evidence="9" type="ORF">PHET_09104</name>
</gene>
<keyword evidence="3" id="KW-0808">Transferase</keyword>
<sequence>MSGMLVASSTRVFAVTNCTRPRKYCDYEANICDGGMFVRVLWQFLRALSLNDLDDYQIVKKFKRGNYSKVFESINLGTNGKCVIKVLKPVKKNKVRRKTKSSEVLREITNVAN</sequence>
<keyword evidence="5" id="KW-0418">Kinase</keyword>
<evidence type="ECO:0000256" key="3">
    <source>
        <dbReference type="ARBA" id="ARBA00022679"/>
    </source>
</evidence>
<dbReference type="InterPro" id="IPR011009">
    <property type="entry name" value="Kinase-like_dom_sf"/>
</dbReference>
<evidence type="ECO:0000313" key="9">
    <source>
        <dbReference type="EMBL" id="KAF5397482.1"/>
    </source>
</evidence>
<name>A0A8J4TB08_9TREM</name>
<dbReference type="GO" id="GO:0005956">
    <property type="term" value="C:protein kinase CK2 complex"/>
    <property type="evidence" value="ECO:0007669"/>
    <property type="project" value="TreeGrafter"/>
</dbReference>
<keyword evidence="10" id="KW-1185">Reference proteome</keyword>
<dbReference type="EMBL" id="LUCH01006203">
    <property type="protein sequence ID" value="KAF5397482.1"/>
    <property type="molecule type" value="Genomic_DNA"/>
</dbReference>
<keyword evidence="2" id="KW-0723">Serine/threonine-protein kinase</keyword>
<accession>A0A8J4TB08</accession>
<evidence type="ECO:0000256" key="6">
    <source>
        <dbReference type="ARBA" id="ARBA00022840"/>
    </source>
</evidence>
<reference evidence="9" key="1">
    <citation type="submission" date="2019-05" db="EMBL/GenBank/DDBJ databases">
        <title>Annotation for the trematode Paragonimus heterotremus.</title>
        <authorList>
            <person name="Choi Y.-J."/>
        </authorList>
    </citation>
    <scope>NUCLEOTIDE SEQUENCE</scope>
    <source>
        <strain evidence="9">LC</strain>
    </source>
</reference>
<comment type="catalytic activity">
    <reaction evidence="8">
        <text>L-seryl-[protein] + ATP = O-phospho-L-seryl-[protein] + ADP + H(+)</text>
        <dbReference type="Rhea" id="RHEA:17989"/>
        <dbReference type="Rhea" id="RHEA-COMP:9863"/>
        <dbReference type="Rhea" id="RHEA-COMP:11604"/>
        <dbReference type="ChEBI" id="CHEBI:15378"/>
        <dbReference type="ChEBI" id="CHEBI:29999"/>
        <dbReference type="ChEBI" id="CHEBI:30616"/>
        <dbReference type="ChEBI" id="CHEBI:83421"/>
        <dbReference type="ChEBI" id="CHEBI:456216"/>
        <dbReference type="EC" id="2.7.11.1"/>
    </reaction>
</comment>
<evidence type="ECO:0000256" key="5">
    <source>
        <dbReference type="ARBA" id="ARBA00022777"/>
    </source>
</evidence>
<dbReference type="EC" id="2.7.11.1" evidence="1"/>
<dbReference type="GO" id="GO:0005634">
    <property type="term" value="C:nucleus"/>
    <property type="evidence" value="ECO:0007669"/>
    <property type="project" value="TreeGrafter"/>
</dbReference>
<dbReference type="PANTHER" id="PTHR24054:SF0">
    <property type="entry name" value="CASEIN KINASE II SUBUNIT ALPHA"/>
    <property type="match status" value="1"/>
</dbReference>